<reference evidence="2 3" key="1">
    <citation type="journal article" date="2015" name="Mol. Plant Microbe Interact.">
        <title>Genome, transcriptome, and functional analyses of Penicillium expansum provide new insights into secondary metabolism and pathogenicity.</title>
        <authorList>
            <person name="Ballester A.R."/>
            <person name="Marcet-Houben M."/>
            <person name="Levin E."/>
            <person name="Sela N."/>
            <person name="Selma-Lazaro C."/>
            <person name="Carmona L."/>
            <person name="Wisniewski M."/>
            <person name="Droby S."/>
            <person name="Gonzalez-Candelas L."/>
            <person name="Gabaldon T."/>
        </authorList>
    </citation>
    <scope>NUCLEOTIDE SEQUENCE [LARGE SCALE GENOMIC DNA]</scope>
    <source>
        <strain evidence="2 3">MD-8</strain>
    </source>
</reference>
<organism evidence="2 3">
    <name type="scientific">Penicillium expansum</name>
    <name type="common">Blue mold rot fungus</name>
    <dbReference type="NCBI Taxonomy" id="27334"/>
    <lineage>
        <taxon>Eukaryota</taxon>
        <taxon>Fungi</taxon>
        <taxon>Dikarya</taxon>
        <taxon>Ascomycota</taxon>
        <taxon>Pezizomycotina</taxon>
        <taxon>Eurotiomycetes</taxon>
        <taxon>Eurotiomycetidae</taxon>
        <taxon>Eurotiales</taxon>
        <taxon>Aspergillaceae</taxon>
        <taxon>Penicillium</taxon>
    </lineage>
</organism>
<evidence type="ECO:0000313" key="3">
    <source>
        <dbReference type="Proteomes" id="UP000030143"/>
    </source>
</evidence>
<keyword evidence="1" id="KW-0472">Membrane</keyword>
<keyword evidence="3" id="KW-1185">Reference proteome</keyword>
<dbReference type="HOGENOM" id="CLU_2758581_0_0_1"/>
<dbReference type="VEuPathDB" id="FungiDB:PEXP_092670"/>
<name>A0A0A2JRZ6_PENEN</name>
<accession>A0A0A2JRZ6</accession>
<proteinExistence type="predicted"/>
<keyword evidence="1" id="KW-1133">Transmembrane helix</keyword>
<feature type="transmembrane region" description="Helical" evidence="1">
    <location>
        <begin position="15"/>
        <end position="35"/>
    </location>
</feature>
<comment type="caution">
    <text evidence="2">The sequence shown here is derived from an EMBL/GenBank/DDBJ whole genome shotgun (WGS) entry which is preliminary data.</text>
</comment>
<dbReference type="GeneID" id="27681537"/>
<gene>
    <name evidence="2" type="ORF">PEX2_088470</name>
</gene>
<dbReference type="AlphaFoldDB" id="A0A0A2JRZ6"/>
<sequence length="70" mass="7634">MVVTFPIETPAQRQVLGVAIAFSILAVVAVSLRLLSHHLANKKLILSDYFIIAAGVSICQIKPNKINYTN</sequence>
<protein>
    <submittedName>
        <fullName evidence="2">Uncharacterized protein</fullName>
    </submittedName>
</protein>
<evidence type="ECO:0000256" key="1">
    <source>
        <dbReference type="SAM" id="Phobius"/>
    </source>
</evidence>
<dbReference type="PhylomeDB" id="A0A0A2JRZ6"/>
<evidence type="ECO:0000313" key="2">
    <source>
        <dbReference type="EMBL" id="KGO57448.1"/>
    </source>
</evidence>
<keyword evidence="1" id="KW-0812">Transmembrane</keyword>
<dbReference type="OrthoDB" id="10017208at2759"/>
<dbReference type="Proteomes" id="UP000030143">
    <property type="component" value="Unassembled WGS sequence"/>
</dbReference>
<dbReference type="EMBL" id="JQFZ01000144">
    <property type="protein sequence ID" value="KGO57448.1"/>
    <property type="molecule type" value="Genomic_DNA"/>
</dbReference>
<dbReference type="RefSeq" id="XP_016599112.1">
    <property type="nucleotide sequence ID" value="XM_016746117.1"/>
</dbReference>